<organism evidence="6 7">
    <name type="scientific">Trichuris suis</name>
    <name type="common">pig whipworm</name>
    <dbReference type="NCBI Taxonomy" id="68888"/>
    <lineage>
        <taxon>Eukaryota</taxon>
        <taxon>Metazoa</taxon>
        <taxon>Ecdysozoa</taxon>
        <taxon>Nematoda</taxon>
        <taxon>Enoplea</taxon>
        <taxon>Dorylaimia</taxon>
        <taxon>Trichinellida</taxon>
        <taxon>Trichuridae</taxon>
        <taxon>Trichuris</taxon>
    </lineage>
</organism>
<evidence type="ECO:0000256" key="2">
    <source>
        <dbReference type="ARBA" id="ARBA00007267"/>
    </source>
</evidence>
<evidence type="ECO:0000256" key="4">
    <source>
        <dbReference type="SAM" id="MobiDB-lite"/>
    </source>
</evidence>
<evidence type="ECO:0000313" key="7">
    <source>
        <dbReference type="Proteomes" id="UP000030764"/>
    </source>
</evidence>
<feature type="compositionally biased region" description="Polar residues" evidence="4">
    <location>
        <begin position="147"/>
        <end position="161"/>
    </location>
</feature>
<gene>
    <name evidence="6" type="ORF">M513_00092</name>
</gene>
<feature type="compositionally biased region" description="Polar residues" evidence="4">
    <location>
        <begin position="121"/>
        <end position="140"/>
    </location>
</feature>
<dbReference type="PANTHER" id="PTHR12446:SF34">
    <property type="entry name" value="PROTEIN LIN-54 HOMOLOG"/>
    <property type="match status" value="1"/>
</dbReference>
<proteinExistence type="inferred from homology"/>
<name>A0A085MNY3_9BILA</name>
<accession>A0A085MNY3</accession>
<feature type="region of interest" description="Disordered" evidence="4">
    <location>
        <begin position="121"/>
        <end position="166"/>
    </location>
</feature>
<dbReference type="InterPro" id="IPR028307">
    <property type="entry name" value="Lin-54_fam"/>
</dbReference>
<dbReference type="SMART" id="SM01114">
    <property type="entry name" value="CXC"/>
    <property type="match status" value="2"/>
</dbReference>
<evidence type="ECO:0000256" key="1">
    <source>
        <dbReference type="ARBA" id="ARBA00004123"/>
    </source>
</evidence>
<protein>
    <recommendedName>
        <fullName evidence="5">CRC domain-containing protein</fullName>
    </recommendedName>
</protein>
<evidence type="ECO:0000259" key="5">
    <source>
        <dbReference type="PROSITE" id="PS51634"/>
    </source>
</evidence>
<dbReference type="PANTHER" id="PTHR12446">
    <property type="entry name" value="TESMIN/TSO1-RELATED"/>
    <property type="match status" value="1"/>
</dbReference>
<dbReference type="AlphaFoldDB" id="A0A085MNY3"/>
<dbReference type="Pfam" id="PF03638">
    <property type="entry name" value="TCR"/>
    <property type="match status" value="2"/>
</dbReference>
<feature type="domain" description="CRC" evidence="5">
    <location>
        <begin position="402"/>
        <end position="516"/>
    </location>
</feature>
<comment type="subcellular location">
    <subcellularLocation>
        <location evidence="1">Nucleus</location>
    </subcellularLocation>
</comment>
<keyword evidence="7" id="KW-1185">Reference proteome</keyword>
<comment type="similarity">
    <text evidence="2">Belongs to the lin-54 family.</text>
</comment>
<dbReference type="InterPro" id="IPR033467">
    <property type="entry name" value="Tesmin/TSO1-like_CXC"/>
</dbReference>
<dbReference type="GO" id="GO:0005634">
    <property type="term" value="C:nucleus"/>
    <property type="evidence" value="ECO:0007669"/>
    <property type="project" value="UniProtKB-SubCell"/>
</dbReference>
<dbReference type="PROSITE" id="PS51634">
    <property type="entry name" value="CRC"/>
    <property type="match status" value="1"/>
</dbReference>
<dbReference type="EMBL" id="KL363182">
    <property type="protein sequence ID" value="KFD58929.1"/>
    <property type="molecule type" value="Genomic_DNA"/>
</dbReference>
<dbReference type="Proteomes" id="UP000030764">
    <property type="component" value="Unassembled WGS sequence"/>
</dbReference>
<keyword evidence="3" id="KW-0539">Nucleus</keyword>
<dbReference type="InterPro" id="IPR005172">
    <property type="entry name" value="CRC"/>
</dbReference>
<reference evidence="6 7" key="1">
    <citation type="journal article" date="2014" name="Nat. Genet.">
        <title>Genome and transcriptome of the porcine whipworm Trichuris suis.</title>
        <authorList>
            <person name="Jex A.R."/>
            <person name="Nejsum P."/>
            <person name="Schwarz E.M."/>
            <person name="Hu L."/>
            <person name="Young N.D."/>
            <person name="Hall R.S."/>
            <person name="Korhonen P.K."/>
            <person name="Liao S."/>
            <person name="Thamsborg S."/>
            <person name="Xia J."/>
            <person name="Xu P."/>
            <person name="Wang S."/>
            <person name="Scheerlinck J.P."/>
            <person name="Hofmann A."/>
            <person name="Sternberg P.W."/>
            <person name="Wang J."/>
            <person name="Gasser R.B."/>
        </authorList>
    </citation>
    <scope>NUCLEOTIDE SEQUENCE [LARGE SCALE GENOMIC DNA]</scope>
    <source>
        <strain evidence="6">DCEP-RM93M</strain>
    </source>
</reference>
<sequence>MNSSVDSGHSADAVSGGRSIVANGSIAAAAVSPAPSGQPLRCVVTSADGPVKLQALSRPASTAKRSHHTFMLRTTDGRSVYVSPVGLEQRSTSETGTSATKGPIVRSLYTKCNQLVGAQSGRNASAGNLSSKTSTVSPAGSQPLFKLNSSHMDSGKGSTPKSVRPGIVDRAVMPNGPISSSLREAFPSTTTSRAQEATVSLNADRSKATVPKVRLSFSSHGNRLLSKPSLYGNRPSAARVVVVRSGSSAVVSPSRNDPFSSGGHVKVNEMSRHVFGGAGSLPTTGQRLIVKAEAKQFLSTGVKRKLSPDSRFIVPKSGSNIYVVPSSAANALSGFHSKVTYPSPAQSVRHILGNFTVSPSTPSHIASNHHGSEGKLVYFSTPDAMSVMKDGAAVKKRQLMNSRRPCNCTKSQCLKLYCDCFANGEFCNGCHCTNCLNNLTNEMDRSKAIKSCLERNPLAFQPKIGKGKADTERLHNKGCNCKKSSCLKNYCECYEASARVSCTVRCKCYGCRNTEADRSSRNRGQLSNLCLTTASPLSHSYSAQICEYPASSPSSSTDEPVDRAMCKKFPKTFINDEVVEAMTRCLVANAEELASKGVADEATIQGTLIEGLGNCLMKLIEAVSR</sequence>
<evidence type="ECO:0000313" key="6">
    <source>
        <dbReference type="EMBL" id="KFD58929.1"/>
    </source>
</evidence>
<evidence type="ECO:0000256" key="3">
    <source>
        <dbReference type="ARBA" id="ARBA00023242"/>
    </source>
</evidence>
<dbReference type="GO" id="GO:0006355">
    <property type="term" value="P:regulation of DNA-templated transcription"/>
    <property type="evidence" value="ECO:0007669"/>
    <property type="project" value="TreeGrafter"/>
</dbReference>